<keyword evidence="4" id="KW-1185">Reference proteome</keyword>
<feature type="region of interest" description="Disordered" evidence="1">
    <location>
        <begin position="314"/>
        <end position="390"/>
    </location>
</feature>
<dbReference type="Pfam" id="PF01636">
    <property type="entry name" value="APH"/>
    <property type="match status" value="1"/>
</dbReference>
<feature type="domain" description="Aminoglycoside phosphotransferase" evidence="2">
    <location>
        <begin position="110"/>
        <end position="261"/>
    </location>
</feature>
<sequence length="555" mass="59922">MTERTKLTLVALASAAMPDAYFTGARASDQANITDEADGIDCAVVQNASGRLYDVWATSTEQGKARLSKRVKAAEALEDIRGIRALGFGVEQVLSYQPGVGANSPTGDVAVAIMTHTPGHTQSLKLLTNEECAAVGTAIAAIHRIDPQPLRERFYPAFNTREITVQLSAWINSLKHAGHVPSEITDSWSRIIDTEGLWSFNTCMVHGGFSDGDLLFSNTGLTAIHNWQNMQVNDPARDLAWMFAKLDQNGRDAVIAAYGRMMGSRMDDLIMLRANLWLQMEQVGDFILALEQADNDKIIRFKAQVERLAEQLADRAPRSFAPASGTGNVRQPNPTGRHSKPVSKTATPQSNDSTDTSVTMTVGSLPQESSQLQAATPSPQPTAADIDDDATVARPVYRKPEQSLRPGNATSTGRHAAVKAPTLPDMTGSHQSSSTDFVAPEEALSVDVPASTGKHMRIPQSGKESKESEPHNLKTEAIQQVDMSHIAQQQTEEAHQRKKEPADPGQSAHNQDADEAVSSTSSGTQTIIINPHQVSEEPKSAQTQLVARPAGEDDK</sequence>
<evidence type="ECO:0000313" key="3">
    <source>
        <dbReference type="EMBL" id="OZG48706.1"/>
    </source>
</evidence>
<feature type="compositionally biased region" description="Polar residues" evidence="1">
    <location>
        <begin position="325"/>
        <end position="368"/>
    </location>
</feature>
<proteinExistence type="predicted"/>
<feature type="region of interest" description="Disordered" evidence="1">
    <location>
        <begin position="421"/>
        <end position="440"/>
    </location>
</feature>
<name>A0A261EPU6_9BIFI</name>
<feature type="compositionally biased region" description="Low complexity" evidence="1">
    <location>
        <begin position="369"/>
        <end position="384"/>
    </location>
</feature>
<dbReference type="GO" id="GO:0016740">
    <property type="term" value="F:transferase activity"/>
    <property type="evidence" value="ECO:0007669"/>
    <property type="project" value="UniProtKB-KW"/>
</dbReference>
<organism evidence="3 4">
    <name type="scientific">Bombiscardovia coagulans</name>
    <dbReference type="NCBI Taxonomy" id="686666"/>
    <lineage>
        <taxon>Bacteria</taxon>
        <taxon>Bacillati</taxon>
        <taxon>Actinomycetota</taxon>
        <taxon>Actinomycetes</taxon>
        <taxon>Bifidobacteriales</taxon>
        <taxon>Bifidobacteriaceae</taxon>
        <taxon>Bombiscardovia</taxon>
    </lineage>
</organism>
<gene>
    <name evidence="3" type="ORF">BOCO_1402</name>
</gene>
<dbReference type="InterPro" id="IPR011009">
    <property type="entry name" value="Kinase-like_dom_sf"/>
</dbReference>
<dbReference type="InterPro" id="IPR002575">
    <property type="entry name" value="Aminoglycoside_PTrfase"/>
</dbReference>
<feature type="region of interest" description="Disordered" evidence="1">
    <location>
        <begin position="485"/>
        <end position="555"/>
    </location>
</feature>
<accession>A0A261EPU6</accession>
<comment type="caution">
    <text evidence="3">The sequence shown here is derived from an EMBL/GenBank/DDBJ whole genome shotgun (WGS) entry which is preliminary data.</text>
</comment>
<dbReference type="Gene3D" id="3.90.1200.10">
    <property type="match status" value="1"/>
</dbReference>
<evidence type="ECO:0000313" key="4">
    <source>
        <dbReference type="Proteomes" id="UP000216004"/>
    </source>
</evidence>
<feature type="region of interest" description="Disordered" evidence="1">
    <location>
        <begin position="445"/>
        <end position="472"/>
    </location>
</feature>
<evidence type="ECO:0000256" key="1">
    <source>
        <dbReference type="SAM" id="MobiDB-lite"/>
    </source>
</evidence>
<dbReference type="EMBL" id="MWWS01000009">
    <property type="protein sequence ID" value="OZG48706.1"/>
    <property type="molecule type" value="Genomic_DNA"/>
</dbReference>
<reference evidence="3 4" key="1">
    <citation type="journal article" date="2017" name="BMC Genomics">
        <title>Comparative genomic and phylogenomic analyses of the Bifidobacteriaceae family.</title>
        <authorList>
            <person name="Lugli G.A."/>
            <person name="Milani C."/>
            <person name="Turroni F."/>
            <person name="Duranti S."/>
            <person name="Mancabelli L."/>
            <person name="Mangifesta M."/>
            <person name="Ferrario C."/>
            <person name="Modesto M."/>
            <person name="Mattarelli P."/>
            <person name="Jiri K."/>
            <person name="van Sinderen D."/>
            <person name="Ventura M."/>
        </authorList>
    </citation>
    <scope>NUCLEOTIDE SEQUENCE [LARGE SCALE GENOMIC DNA]</scope>
    <source>
        <strain evidence="3 4">DSM 22924</strain>
    </source>
</reference>
<protein>
    <submittedName>
        <fullName evidence="3">Aminoglycoside phosphotransferase</fullName>
    </submittedName>
</protein>
<keyword evidence="3" id="KW-0808">Transferase</keyword>
<feature type="compositionally biased region" description="Basic and acidic residues" evidence="1">
    <location>
        <begin position="463"/>
        <end position="472"/>
    </location>
</feature>
<feature type="compositionally biased region" description="Low complexity" evidence="1">
    <location>
        <begin position="518"/>
        <end position="529"/>
    </location>
</feature>
<dbReference type="Proteomes" id="UP000216004">
    <property type="component" value="Unassembled WGS sequence"/>
</dbReference>
<evidence type="ECO:0000259" key="2">
    <source>
        <dbReference type="Pfam" id="PF01636"/>
    </source>
</evidence>
<feature type="compositionally biased region" description="Basic and acidic residues" evidence="1">
    <location>
        <begin position="492"/>
        <end position="502"/>
    </location>
</feature>
<dbReference type="AlphaFoldDB" id="A0A261EPU6"/>
<dbReference type="RefSeq" id="WP_420835410.1">
    <property type="nucleotide sequence ID" value="NZ_MWWS01000009.1"/>
</dbReference>
<dbReference type="SUPFAM" id="SSF56112">
    <property type="entry name" value="Protein kinase-like (PK-like)"/>
    <property type="match status" value="1"/>
</dbReference>